<dbReference type="InterPro" id="IPR014729">
    <property type="entry name" value="Rossmann-like_a/b/a_fold"/>
</dbReference>
<dbReference type="NCBIfam" id="TIGR00456">
    <property type="entry name" value="argS"/>
    <property type="match status" value="1"/>
</dbReference>
<dbReference type="Pfam" id="PF05746">
    <property type="entry name" value="DALR_1"/>
    <property type="match status" value="1"/>
</dbReference>
<evidence type="ECO:0000259" key="12">
    <source>
        <dbReference type="SMART" id="SM01016"/>
    </source>
</evidence>
<evidence type="ECO:0000256" key="1">
    <source>
        <dbReference type="ARBA" id="ARBA00005594"/>
    </source>
</evidence>
<dbReference type="GO" id="GO:0006420">
    <property type="term" value="P:arginyl-tRNA aminoacylation"/>
    <property type="evidence" value="ECO:0007669"/>
    <property type="project" value="UniProtKB-UniRule"/>
</dbReference>
<keyword evidence="14" id="KW-1185">Reference proteome</keyword>
<dbReference type="PRINTS" id="PR01038">
    <property type="entry name" value="TRNASYNTHARG"/>
</dbReference>
<evidence type="ECO:0000256" key="2">
    <source>
        <dbReference type="ARBA" id="ARBA00022490"/>
    </source>
</evidence>
<evidence type="ECO:0000256" key="7">
    <source>
        <dbReference type="ARBA" id="ARBA00023146"/>
    </source>
</evidence>
<dbReference type="InterPro" id="IPR009080">
    <property type="entry name" value="tRNAsynth_Ia_anticodon-bd"/>
</dbReference>
<evidence type="ECO:0000259" key="11">
    <source>
        <dbReference type="SMART" id="SM00836"/>
    </source>
</evidence>
<gene>
    <name evidence="13" type="primary">argS_1</name>
    <name evidence="9" type="synonym">argS</name>
    <name evidence="13" type="ORF">Pflav_048500</name>
</gene>
<dbReference type="SMART" id="SM00836">
    <property type="entry name" value="DALR_1"/>
    <property type="match status" value="1"/>
</dbReference>
<sequence length="574" mass="62033">MATLEALLHDRLAPAFEAVAGARVDPSLRRSQHADFQADAALALAKRLGRPPREIAADVLGSARLDGLVATAEVSGPGFINLTLADDALGPLLGAMSRDERLGVPRVEAPETVLVDYSAPNVAKEMHVGHLRSTVIGDAAVRVLDWLGHRVLRANHLGDWGTPFGMLIEHLADEGESGAAGELSLGDLNAFYQAARAKFDTDETFRERSRSRVVALQSGDPGTRHMWRLLVDESERHFLVLYDLLGVRLTDGDFRGESFYNDMLAPVVAELDRLGLLRVSEGAQVVYPAGFTGRGGEPLPLIVRKSDGGFGYPATDLAAIRFRTAELGATRLLYVVGLPQSQHFAMVFEVAREAGWLTPPARAEHVGFGSILGPDGKLFRSRAGDTVKLGALLDEAIARAAALIAEKSPDLDPETSAAVARDVGIGALKYADLSNDRTRDYVFDWDRMISFEGDTGPYLQYARARILSIFRRGGVTPPHDLAAIPVTAPPERALAIELLGFTGVVAEVGESLEFHRLAGYLFRLATVFTAFYERCPVLRAEGSVRESRLALCDLTARVLGRGLTLLGIGTPDRM</sequence>
<dbReference type="AlphaFoldDB" id="A0A6F8XXA2"/>
<evidence type="ECO:0000256" key="8">
    <source>
        <dbReference type="ARBA" id="ARBA00049339"/>
    </source>
</evidence>
<accession>A0A6F8XXA2</accession>
<dbReference type="GO" id="GO:0004814">
    <property type="term" value="F:arginine-tRNA ligase activity"/>
    <property type="evidence" value="ECO:0007669"/>
    <property type="project" value="UniProtKB-UniRule"/>
</dbReference>
<keyword evidence="2 9" id="KW-0963">Cytoplasm</keyword>
<dbReference type="InterPro" id="IPR005148">
    <property type="entry name" value="Arg-tRNA-synth_N"/>
</dbReference>
<dbReference type="Gene3D" id="3.30.1360.70">
    <property type="entry name" value="Arginyl tRNA synthetase N-terminal domain"/>
    <property type="match status" value="1"/>
</dbReference>
<dbReference type="PANTHER" id="PTHR11956:SF5">
    <property type="entry name" value="ARGININE--TRNA LIGASE, CYTOPLASMIC"/>
    <property type="match status" value="1"/>
</dbReference>
<reference evidence="13 14" key="1">
    <citation type="submission" date="2020-03" db="EMBL/GenBank/DDBJ databases">
        <title>Whole genome shotgun sequence of Phytohabitans flavus NBRC 107702.</title>
        <authorList>
            <person name="Komaki H."/>
            <person name="Tamura T."/>
        </authorList>
    </citation>
    <scope>NUCLEOTIDE SEQUENCE [LARGE SCALE GENOMIC DNA]</scope>
    <source>
        <strain evidence="13 14">NBRC 107702</strain>
    </source>
</reference>
<dbReference type="SMART" id="SM01016">
    <property type="entry name" value="Arg_tRNA_synt_N"/>
    <property type="match status" value="1"/>
</dbReference>
<evidence type="ECO:0000256" key="6">
    <source>
        <dbReference type="ARBA" id="ARBA00022917"/>
    </source>
</evidence>
<dbReference type="GO" id="GO:0005524">
    <property type="term" value="F:ATP binding"/>
    <property type="evidence" value="ECO:0007669"/>
    <property type="project" value="UniProtKB-UniRule"/>
</dbReference>
<dbReference type="EMBL" id="AP022870">
    <property type="protein sequence ID" value="BCB78440.1"/>
    <property type="molecule type" value="Genomic_DNA"/>
</dbReference>
<evidence type="ECO:0000256" key="3">
    <source>
        <dbReference type="ARBA" id="ARBA00022598"/>
    </source>
</evidence>
<comment type="catalytic activity">
    <reaction evidence="8 9">
        <text>tRNA(Arg) + L-arginine + ATP = L-arginyl-tRNA(Arg) + AMP + diphosphate</text>
        <dbReference type="Rhea" id="RHEA:20301"/>
        <dbReference type="Rhea" id="RHEA-COMP:9658"/>
        <dbReference type="Rhea" id="RHEA-COMP:9673"/>
        <dbReference type="ChEBI" id="CHEBI:30616"/>
        <dbReference type="ChEBI" id="CHEBI:32682"/>
        <dbReference type="ChEBI" id="CHEBI:33019"/>
        <dbReference type="ChEBI" id="CHEBI:78442"/>
        <dbReference type="ChEBI" id="CHEBI:78513"/>
        <dbReference type="ChEBI" id="CHEBI:456215"/>
        <dbReference type="EC" id="6.1.1.19"/>
    </reaction>
</comment>
<evidence type="ECO:0000256" key="4">
    <source>
        <dbReference type="ARBA" id="ARBA00022741"/>
    </source>
</evidence>
<feature type="domain" description="Arginyl tRNA synthetase N-terminal" evidence="12">
    <location>
        <begin position="2"/>
        <end position="84"/>
    </location>
</feature>
<dbReference type="InterPro" id="IPR036695">
    <property type="entry name" value="Arg-tRNA-synth_N_sf"/>
</dbReference>
<comment type="similarity">
    <text evidence="1 9 10">Belongs to the class-I aminoacyl-tRNA synthetase family.</text>
</comment>
<evidence type="ECO:0000313" key="14">
    <source>
        <dbReference type="Proteomes" id="UP000502508"/>
    </source>
</evidence>
<dbReference type="PANTHER" id="PTHR11956">
    <property type="entry name" value="ARGINYL-TRNA SYNTHETASE"/>
    <property type="match status" value="1"/>
</dbReference>
<feature type="domain" description="DALR anticodon binding" evidence="11">
    <location>
        <begin position="459"/>
        <end position="574"/>
    </location>
</feature>
<keyword evidence="4 9" id="KW-0547">Nucleotide-binding</keyword>
<comment type="subunit">
    <text evidence="9">Monomer.</text>
</comment>
<dbReference type="CDD" id="cd07956">
    <property type="entry name" value="Anticodon_Ia_Arg"/>
    <property type="match status" value="1"/>
</dbReference>
<dbReference type="Gene3D" id="1.10.730.10">
    <property type="entry name" value="Isoleucyl-tRNA Synthetase, Domain 1"/>
    <property type="match status" value="1"/>
</dbReference>
<feature type="short sequence motif" description="'HIGH' region" evidence="9">
    <location>
        <begin position="120"/>
        <end position="130"/>
    </location>
</feature>
<dbReference type="InterPro" id="IPR008909">
    <property type="entry name" value="DALR_anticod-bd"/>
</dbReference>
<dbReference type="Gene3D" id="3.40.50.620">
    <property type="entry name" value="HUPs"/>
    <property type="match status" value="1"/>
</dbReference>
<dbReference type="InterPro" id="IPR001412">
    <property type="entry name" value="aa-tRNA-synth_I_CS"/>
</dbReference>
<dbReference type="CDD" id="cd00671">
    <property type="entry name" value="ArgRS_core"/>
    <property type="match status" value="1"/>
</dbReference>
<dbReference type="HAMAP" id="MF_00123">
    <property type="entry name" value="Arg_tRNA_synth"/>
    <property type="match status" value="1"/>
</dbReference>
<dbReference type="RefSeq" id="WP_173038064.1">
    <property type="nucleotide sequence ID" value="NZ_AP022870.1"/>
</dbReference>
<evidence type="ECO:0000256" key="10">
    <source>
        <dbReference type="RuleBase" id="RU363038"/>
    </source>
</evidence>
<dbReference type="Pfam" id="PF03485">
    <property type="entry name" value="Arg_tRNA_synt_N"/>
    <property type="match status" value="1"/>
</dbReference>
<keyword evidence="3 9" id="KW-0436">Ligase</keyword>
<comment type="subcellular location">
    <subcellularLocation>
        <location evidence="9">Cytoplasm</location>
    </subcellularLocation>
</comment>
<dbReference type="GO" id="GO:0005737">
    <property type="term" value="C:cytoplasm"/>
    <property type="evidence" value="ECO:0007669"/>
    <property type="project" value="UniProtKB-SubCell"/>
</dbReference>
<dbReference type="EC" id="6.1.1.19" evidence="9"/>
<reference evidence="13 14" key="2">
    <citation type="submission" date="2020-03" db="EMBL/GenBank/DDBJ databases">
        <authorList>
            <person name="Ichikawa N."/>
            <person name="Kimura A."/>
            <person name="Kitahashi Y."/>
            <person name="Uohara A."/>
        </authorList>
    </citation>
    <scope>NUCLEOTIDE SEQUENCE [LARGE SCALE GENOMIC DNA]</scope>
    <source>
        <strain evidence="13 14">NBRC 107702</strain>
    </source>
</reference>
<proteinExistence type="inferred from homology"/>
<dbReference type="SUPFAM" id="SSF55190">
    <property type="entry name" value="Arginyl-tRNA synthetase (ArgRS), N-terminal 'additional' domain"/>
    <property type="match status" value="1"/>
</dbReference>
<name>A0A6F8XXA2_9ACTN</name>
<evidence type="ECO:0000256" key="9">
    <source>
        <dbReference type="HAMAP-Rule" id="MF_00123"/>
    </source>
</evidence>
<organism evidence="13 14">
    <name type="scientific">Phytohabitans flavus</name>
    <dbReference type="NCBI Taxonomy" id="1076124"/>
    <lineage>
        <taxon>Bacteria</taxon>
        <taxon>Bacillati</taxon>
        <taxon>Actinomycetota</taxon>
        <taxon>Actinomycetes</taxon>
        <taxon>Micromonosporales</taxon>
        <taxon>Micromonosporaceae</taxon>
    </lineage>
</organism>
<dbReference type="PROSITE" id="PS00178">
    <property type="entry name" value="AA_TRNA_LIGASE_I"/>
    <property type="match status" value="1"/>
</dbReference>
<protein>
    <recommendedName>
        <fullName evidence="9">Arginine--tRNA ligase</fullName>
        <ecNumber evidence="9">6.1.1.19</ecNumber>
    </recommendedName>
    <alternativeName>
        <fullName evidence="9">Arginyl-tRNA synthetase</fullName>
        <shortName evidence="9">ArgRS</shortName>
    </alternativeName>
</protein>
<dbReference type="Pfam" id="PF00750">
    <property type="entry name" value="tRNA-synt_1d"/>
    <property type="match status" value="1"/>
</dbReference>
<dbReference type="SUPFAM" id="SSF47323">
    <property type="entry name" value="Anticodon-binding domain of a subclass of class I aminoacyl-tRNA synthetases"/>
    <property type="match status" value="1"/>
</dbReference>
<dbReference type="FunFam" id="3.40.50.620:FF:000116">
    <property type="entry name" value="Arginine--tRNA ligase"/>
    <property type="match status" value="1"/>
</dbReference>
<dbReference type="SUPFAM" id="SSF52374">
    <property type="entry name" value="Nucleotidylyl transferase"/>
    <property type="match status" value="1"/>
</dbReference>
<keyword evidence="6 9" id="KW-0648">Protein biosynthesis</keyword>
<dbReference type="InterPro" id="IPR001278">
    <property type="entry name" value="Arg-tRNA-ligase"/>
</dbReference>
<evidence type="ECO:0000313" key="13">
    <source>
        <dbReference type="EMBL" id="BCB78440.1"/>
    </source>
</evidence>
<dbReference type="Proteomes" id="UP000502508">
    <property type="component" value="Chromosome"/>
</dbReference>
<keyword evidence="5 9" id="KW-0067">ATP-binding</keyword>
<dbReference type="InterPro" id="IPR035684">
    <property type="entry name" value="ArgRS_core"/>
</dbReference>
<dbReference type="KEGG" id="pfla:Pflav_048500"/>
<evidence type="ECO:0000256" key="5">
    <source>
        <dbReference type="ARBA" id="ARBA00022840"/>
    </source>
</evidence>
<keyword evidence="7 9" id="KW-0030">Aminoacyl-tRNA synthetase</keyword>